<protein>
    <recommendedName>
        <fullName evidence="5">Spy/CpxP family protein refolding chaperone</fullName>
    </recommendedName>
</protein>
<evidence type="ECO:0000256" key="1">
    <source>
        <dbReference type="SAM" id="MobiDB-lite"/>
    </source>
</evidence>
<accession>A0ABR7VSW5</accession>
<feature type="signal peptide" evidence="2">
    <location>
        <begin position="1"/>
        <end position="25"/>
    </location>
</feature>
<proteinExistence type="predicted"/>
<name>A0ABR7VSW5_9FLAO</name>
<keyword evidence="2" id="KW-0732">Signal</keyword>
<comment type="caution">
    <text evidence="3">The sequence shown here is derived from an EMBL/GenBank/DDBJ whole genome shotgun (WGS) entry which is preliminary data.</text>
</comment>
<dbReference type="Proteomes" id="UP000651837">
    <property type="component" value="Unassembled WGS sequence"/>
</dbReference>
<evidence type="ECO:0000313" key="4">
    <source>
        <dbReference type="Proteomes" id="UP000651837"/>
    </source>
</evidence>
<evidence type="ECO:0008006" key="5">
    <source>
        <dbReference type="Google" id="ProtNLM"/>
    </source>
</evidence>
<sequence>MKTMKKITNITLVLCAMLISGTTFAQRGGQGGGQQGPPPIPSSKEIKAMVSDLAEEISLNEDQETEILALYTAHFKEVKKKTSSGRPDRDEMEALKNDFEEEVNAVLTDEQQKLFKAYQKKNSQKKGKR</sequence>
<evidence type="ECO:0000256" key="2">
    <source>
        <dbReference type="SAM" id="SignalP"/>
    </source>
</evidence>
<feature type="region of interest" description="Disordered" evidence="1">
    <location>
        <begin position="25"/>
        <end position="44"/>
    </location>
</feature>
<reference evidence="3 4" key="1">
    <citation type="submission" date="2020-07" db="EMBL/GenBank/DDBJ databases">
        <title>The draft genome sequence of Maribacter polysiphoniae KCTC 22021.</title>
        <authorList>
            <person name="Mu L."/>
        </authorList>
    </citation>
    <scope>NUCLEOTIDE SEQUENCE [LARGE SCALE GENOMIC DNA]</scope>
    <source>
        <strain evidence="3 4">KCTC 22021</strain>
    </source>
</reference>
<gene>
    <name evidence="3" type="ORF">HZY62_00345</name>
</gene>
<feature type="chain" id="PRO_5046736289" description="Spy/CpxP family protein refolding chaperone" evidence="2">
    <location>
        <begin position="26"/>
        <end position="129"/>
    </location>
</feature>
<evidence type="ECO:0000313" key="3">
    <source>
        <dbReference type="EMBL" id="MBD1259020.1"/>
    </source>
</evidence>
<keyword evidence="4" id="KW-1185">Reference proteome</keyword>
<dbReference type="EMBL" id="JACWLN010000001">
    <property type="protein sequence ID" value="MBD1259020.1"/>
    <property type="molecule type" value="Genomic_DNA"/>
</dbReference>
<organism evidence="3 4">
    <name type="scientific">Maribacter polysiphoniae</name>
    <dbReference type="NCBI Taxonomy" id="429344"/>
    <lineage>
        <taxon>Bacteria</taxon>
        <taxon>Pseudomonadati</taxon>
        <taxon>Bacteroidota</taxon>
        <taxon>Flavobacteriia</taxon>
        <taxon>Flavobacteriales</taxon>
        <taxon>Flavobacteriaceae</taxon>
        <taxon>Maribacter</taxon>
    </lineage>
</organism>